<accession>A0ACC4DFQ5</accession>
<evidence type="ECO:0000313" key="1">
    <source>
        <dbReference type="EMBL" id="KAL3954662.1"/>
    </source>
</evidence>
<reference evidence="1" key="1">
    <citation type="submission" date="2024-12" db="EMBL/GenBank/DDBJ databases">
        <title>Comparative genomics and development of molecular markers within Purpureocillium lilacinum and among Purpureocillium species.</title>
        <authorList>
            <person name="Yeh Z.-Y."/>
            <person name="Ni N.-T."/>
            <person name="Lo P.-H."/>
            <person name="Mushyakhwo K."/>
            <person name="Lin C.-F."/>
            <person name="Nai Y.-S."/>
        </authorList>
    </citation>
    <scope>NUCLEOTIDE SEQUENCE</scope>
    <source>
        <strain evidence="1">NCHU-NPUST-175</strain>
    </source>
</reference>
<evidence type="ECO:0000313" key="2">
    <source>
        <dbReference type="Proteomes" id="UP001638806"/>
    </source>
</evidence>
<keyword evidence="2" id="KW-1185">Reference proteome</keyword>
<dbReference type="Proteomes" id="UP001638806">
    <property type="component" value="Unassembled WGS sequence"/>
</dbReference>
<dbReference type="EMBL" id="JBGNUJ010000010">
    <property type="protein sequence ID" value="KAL3954662.1"/>
    <property type="molecule type" value="Genomic_DNA"/>
</dbReference>
<name>A0ACC4DFQ5_PURLI</name>
<sequence length="350" mass="38953">MYESVDSRMQAAAAAALARDDGSTASAPSTYTLSQAQRLPPASALPFPHPPCEAPQLQSQRVPNARHRLPYRPDGRRRIRPRKTADAAAARPTKYYFAYGSDLHIKQMKRRCPNSRYIGHARLANHRWQINERGYANVVAADGRWVDGLVYEIDEKDEAKLDINEGVAKSAYEKRYMPVLLHRAHGALYRRPVSWIVDKGGPAAVRRQAKAPERAPGPAQHWENGVLVYISFNHVQDSAPKEEYVSRINLGLRDARALGMADDYIRNCIRPFIPEAASLDGGTTANDTSSGRTRESRRRRRVASSEAALPGLVSVLQPGKAKSRPVLTNRLPFELWHARCVTPALQISGP</sequence>
<organism evidence="1 2">
    <name type="scientific">Purpureocillium lilacinum</name>
    <name type="common">Paecilomyces lilacinus</name>
    <dbReference type="NCBI Taxonomy" id="33203"/>
    <lineage>
        <taxon>Eukaryota</taxon>
        <taxon>Fungi</taxon>
        <taxon>Dikarya</taxon>
        <taxon>Ascomycota</taxon>
        <taxon>Pezizomycotina</taxon>
        <taxon>Sordariomycetes</taxon>
        <taxon>Hypocreomycetidae</taxon>
        <taxon>Hypocreales</taxon>
        <taxon>Ophiocordycipitaceae</taxon>
        <taxon>Purpureocillium</taxon>
    </lineage>
</organism>
<proteinExistence type="predicted"/>
<comment type="caution">
    <text evidence="1">The sequence shown here is derived from an EMBL/GenBank/DDBJ whole genome shotgun (WGS) entry which is preliminary data.</text>
</comment>
<gene>
    <name evidence="1" type="ORF">ACCO45_010225</name>
</gene>
<protein>
    <submittedName>
        <fullName evidence="1">Uncharacterized protein</fullName>
    </submittedName>
</protein>